<feature type="region of interest" description="Disordered" evidence="1">
    <location>
        <begin position="264"/>
        <end position="295"/>
    </location>
</feature>
<keyword evidence="2" id="KW-1133">Transmembrane helix</keyword>
<organism evidence="3 4">
    <name type="scientific">Kibdelosporangium aridum</name>
    <dbReference type="NCBI Taxonomy" id="2030"/>
    <lineage>
        <taxon>Bacteria</taxon>
        <taxon>Bacillati</taxon>
        <taxon>Actinomycetota</taxon>
        <taxon>Actinomycetes</taxon>
        <taxon>Pseudonocardiales</taxon>
        <taxon>Pseudonocardiaceae</taxon>
        <taxon>Kibdelosporangium</taxon>
    </lineage>
</organism>
<evidence type="ECO:0000256" key="1">
    <source>
        <dbReference type="SAM" id="MobiDB-lite"/>
    </source>
</evidence>
<evidence type="ECO:0000313" key="4">
    <source>
        <dbReference type="Proteomes" id="UP000192674"/>
    </source>
</evidence>
<reference evidence="3 4" key="1">
    <citation type="submission" date="2017-04" db="EMBL/GenBank/DDBJ databases">
        <authorList>
            <person name="Afonso C.L."/>
            <person name="Miller P.J."/>
            <person name="Scott M.A."/>
            <person name="Spackman E."/>
            <person name="Goraichik I."/>
            <person name="Dimitrov K.M."/>
            <person name="Suarez D.L."/>
            <person name="Swayne D.E."/>
        </authorList>
    </citation>
    <scope>NUCLEOTIDE SEQUENCE [LARGE SCALE GENOMIC DNA]</scope>
    <source>
        <strain evidence="3 4">DSM 43828</strain>
    </source>
</reference>
<sequence length="295" mass="32372">MPEDPQHDAGSARSFFKRYRAKVATLTVGVAVVAGIVAFNEVRGTAEPRTVDVKAAAPPVQVDFNRPFIGTPAAEWPDGAAGIITPPAKAVGPFTAQQVEDAYAQVRQILITSRLDRAVLEQHDVERYLKLLAKDSQKKMRPVFGNDPHEAHAYATRLAAGYTLLPAEPKVRGRMWAEQGAKAGELVVHTNYVFAYAFGIDEPDRLRNAMDIVAVGRWDVDYSVLGDKYTPNSRGIWPSRSHGFTYSMGCDALRAGYLAPAYSQRRATESPDNQSEDRTAYFDPDAEVPSQATCD</sequence>
<keyword evidence="4" id="KW-1185">Reference proteome</keyword>
<accession>A0A1W2FWH5</accession>
<dbReference type="EMBL" id="FWXV01000013">
    <property type="protein sequence ID" value="SMD26275.1"/>
    <property type="molecule type" value="Genomic_DNA"/>
</dbReference>
<evidence type="ECO:0000313" key="3">
    <source>
        <dbReference type="EMBL" id="SMD26275.1"/>
    </source>
</evidence>
<proteinExistence type="predicted"/>
<dbReference type="RefSeq" id="WP_084434025.1">
    <property type="nucleotide sequence ID" value="NZ_FWXV01000013.1"/>
</dbReference>
<dbReference type="AlphaFoldDB" id="A0A1W2FWH5"/>
<keyword evidence="2" id="KW-0472">Membrane</keyword>
<name>A0A1W2FWH5_KIBAR</name>
<dbReference type="OrthoDB" id="4549522at2"/>
<gene>
    <name evidence="3" type="ORF">SAMN05661093_09858</name>
</gene>
<protein>
    <submittedName>
        <fullName evidence="3">Uncharacterized protein</fullName>
    </submittedName>
</protein>
<feature type="transmembrane region" description="Helical" evidence="2">
    <location>
        <begin position="21"/>
        <end position="39"/>
    </location>
</feature>
<keyword evidence="2" id="KW-0812">Transmembrane</keyword>
<evidence type="ECO:0000256" key="2">
    <source>
        <dbReference type="SAM" id="Phobius"/>
    </source>
</evidence>
<dbReference type="Proteomes" id="UP000192674">
    <property type="component" value="Unassembled WGS sequence"/>
</dbReference>